<feature type="chain" id="PRO_5042480910" evidence="5">
    <location>
        <begin position="19"/>
        <end position="784"/>
    </location>
</feature>
<sequence length="784" mass="87158">MFRFLAVVAVVCVAGTSAIQWTGGSFEWPCSTTKSIFKSSGRYVSKNVIATRAAIYKDDAIVALPRYKAGVPATLAKLSLKNKGCQSTMTPFPCWSQQEEGTCSALQSVVDVYLDPQEILWVLDTGVVNSLEEPIRRCPPKVVAINVKTGKVVKTVDLSGLVCAASRLQYLVADYSADGRVFVYVSDAATRAILVYDVTSGRGYRVVLPKAVTLGAPRRDVLYLSLIRRSDGSSCLIFTYLSGTRMFSIRTEYLQKGSASGKVHDLGAKPQKMVILGTDNGSAIFFRYEGQSDVYRWDATTCFKSENFQIVHQGTECQLATQVVPDYKRGRMRILESNFPDFIQGTIGCGANQSLNIIGPDASRCKRNPIENRIFLSLVLVALWSPNIRSAEVLETIAQWPLLDFALPYDPTYLEQFRPENVVPTGIEIAWHRIFIATPRLRAGVPATLSYIPRDVPLGSSPQLQAYPSWGWHPAGRGDLNCSGLMSVYRVRADRCNRLWVLDSGVMTSIDDFQTPCPPKILIFDLQTDQLVRQINFPREVIRLNSLLTNLIIDDTSATSCDDVFVYISDTASPGIVVYDGATDKSWRVGHSSMLPNPDYSTYQIGGDTFELFDGIVGLAFSPRLGVLYYQPLATDRLFSVPTSALQAGSPPFGEQLPVTLVGRKSSQGVGLSVDPRDDTILFAPLTETAIASWQPQSNNQRIIAYSPEELQFTAEVRWVERDNGNVWALSSRFQKFFKREVDPREINLRIMRIRPDESTPLPTGLPYRQLDGRHHYSNNTLYL</sequence>
<organism evidence="6 7">
    <name type="scientific">Cephus cinctus</name>
    <name type="common">Wheat stem sawfly</name>
    <dbReference type="NCBI Taxonomy" id="211228"/>
    <lineage>
        <taxon>Eukaryota</taxon>
        <taxon>Metazoa</taxon>
        <taxon>Ecdysozoa</taxon>
        <taxon>Arthropoda</taxon>
        <taxon>Hexapoda</taxon>
        <taxon>Insecta</taxon>
        <taxon>Pterygota</taxon>
        <taxon>Neoptera</taxon>
        <taxon>Endopterygota</taxon>
        <taxon>Hymenoptera</taxon>
        <taxon>Cephoidea</taxon>
        <taxon>Cephidae</taxon>
        <taxon>Cephus</taxon>
    </lineage>
</organism>
<keyword evidence="6" id="KW-1185">Reference proteome</keyword>
<keyword evidence="3" id="KW-0964">Secreted</keyword>
<gene>
    <name evidence="7" type="primary">LOC107265741</name>
</gene>
<dbReference type="FunFam" id="2.120.10.30:FF:000053">
    <property type="entry name" value="protein yellow"/>
    <property type="match status" value="1"/>
</dbReference>
<dbReference type="KEGG" id="ccin:107265741"/>
<dbReference type="SUPFAM" id="SSF75011">
    <property type="entry name" value="3-carboxy-cis,cis-mucoante lactonizing enzyme"/>
    <property type="match status" value="1"/>
</dbReference>
<evidence type="ECO:0000313" key="6">
    <source>
        <dbReference type="Proteomes" id="UP000694920"/>
    </source>
</evidence>
<dbReference type="InterPro" id="IPR011042">
    <property type="entry name" value="6-blade_b-propeller_TolB-like"/>
</dbReference>
<dbReference type="InterPro" id="IPR017996">
    <property type="entry name" value="MRJP/yellow-related"/>
</dbReference>
<dbReference type="GeneID" id="107265741"/>
<dbReference type="Gene3D" id="2.120.10.30">
    <property type="entry name" value="TolB, C-terminal domain"/>
    <property type="match status" value="2"/>
</dbReference>
<dbReference type="Proteomes" id="UP000694920">
    <property type="component" value="Unplaced"/>
</dbReference>
<dbReference type="PANTHER" id="PTHR10009:SF19">
    <property type="entry name" value="RE55542P"/>
    <property type="match status" value="1"/>
</dbReference>
<reference evidence="7" key="1">
    <citation type="submission" date="2025-08" db="UniProtKB">
        <authorList>
            <consortium name="RefSeq"/>
        </authorList>
    </citation>
    <scope>IDENTIFICATION</scope>
</reference>
<evidence type="ECO:0000256" key="4">
    <source>
        <dbReference type="ARBA" id="ARBA00022729"/>
    </source>
</evidence>
<proteinExistence type="inferred from homology"/>
<dbReference type="RefSeq" id="XP_024938935.1">
    <property type="nucleotide sequence ID" value="XM_025083167.1"/>
</dbReference>
<comment type="subcellular location">
    <subcellularLocation>
        <location evidence="1">Secreted</location>
    </subcellularLocation>
</comment>
<name>A0AAJ7RDG4_CEPCN</name>
<protein>
    <submittedName>
        <fullName evidence="7">Protein yellow</fullName>
    </submittedName>
</protein>
<dbReference type="AlphaFoldDB" id="A0AAJ7RDG4"/>
<keyword evidence="4 5" id="KW-0732">Signal</keyword>
<dbReference type="FunFam" id="2.120.10.30:FF:000045">
    <property type="entry name" value="Blast:Protein yellow"/>
    <property type="match status" value="1"/>
</dbReference>
<comment type="similarity">
    <text evidence="2">Belongs to the major royal jelly protein family.</text>
</comment>
<evidence type="ECO:0000313" key="7">
    <source>
        <dbReference type="RefSeq" id="XP_024938935.1"/>
    </source>
</evidence>
<accession>A0AAJ7RDG4</accession>
<evidence type="ECO:0000256" key="5">
    <source>
        <dbReference type="SAM" id="SignalP"/>
    </source>
</evidence>
<dbReference type="Pfam" id="PF03022">
    <property type="entry name" value="MRJP"/>
    <property type="match status" value="2"/>
</dbReference>
<evidence type="ECO:0000256" key="1">
    <source>
        <dbReference type="ARBA" id="ARBA00004613"/>
    </source>
</evidence>
<evidence type="ECO:0000256" key="3">
    <source>
        <dbReference type="ARBA" id="ARBA00022525"/>
    </source>
</evidence>
<feature type="signal peptide" evidence="5">
    <location>
        <begin position="1"/>
        <end position="18"/>
    </location>
</feature>
<evidence type="ECO:0000256" key="2">
    <source>
        <dbReference type="ARBA" id="ARBA00009127"/>
    </source>
</evidence>
<dbReference type="GO" id="GO:0005576">
    <property type="term" value="C:extracellular region"/>
    <property type="evidence" value="ECO:0007669"/>
    <property type="project" value="UniProtKB-SubCell"/>
</dbReference>
<dbReference type="PANTHER" id="PTHR10009">
    <property type="entry name" value="PROTEIN YELLOW-RELATED"/>
    <property type="match status" value="1"/>
</dbReference>